<proteinExistence type="predicted"/>
<keyword evidence="3" id="KW-1185">Reference proteome</keyword>
<dbReference type="RefSeq" id="WP_190038350.1">
    <property type="nucleotide sequence ID" value="NZ_BMWD01000023.1"/>
</dbReference>
<evidence type="ECO:0008006" key="4">
    <source>
        <dbReference type="Google" id="ProtNLM"/>
    </source>
</evidence>
<evidence type="ECO:0000313" key="3">
    <source>
        <dbReference type="Proteomes" id="UP000645555"/>
    </source>
</evidence>
<organism evidence="2 3">
    <name type="scientific">Streptomyces fructofermentans</name>
    <dbReference type="NCBI Taxonomy" id="152141"/>
    <lineage>
        <taxon>Bacteria</taxon>
        <taxon>Bacillati</taxon>
        <taxon>Actinomycetota</taxon>
        <taxon>Actinomycetes</taxon>
        <taxon>Kitasatosporales</taxon>
        <taxon>Streptomycetaceae</taxon>
        <taxon>Streptomyces</taxon>
    </lineage>
</organism>
<dbReference type="Proteomes" id="UP000645555">
    <property type="component" value="Unassembled WGS sequence"/>
</dbReference>
<feature type="compositionally biased region" description="Basic and acidic residues" evidence="1">
    <location>
        <begin position="191"/>
        <end position="208"/>
    </location>
</feature>
<dbReference type="EMBL" id="BMWD01000023">
    <property type="protein sequence ID" value="GGX81086.1"/>
    <property type="molecule type" value="Genomic_DNA"/>
</dbReference>
<reference evidence="2" key="2">
    <citation type="submission" date="2020-09" db="EMBL/GenBank/DDBJ databases">
        <authorList>
            <person name="Sun Q."/>
            <person name="Ohkuma M."/>
        </authorList>
    </citation>
    <scope>NUCLEOTIDE SEQUENCE</scope>
    <source>
        <strain evidence="2">JCM 4956</strain>
    </source>
</reference>
<evidence type="ECO:0000313" key="2">
    <source>
        <dbReference type="EMBL" id="GGX81086.1"/>
    </source>
</evidence>
<protein>
    <recommendedName>
        <fullName evidence="4">Type III effector protein</fullName>
    </recommendedName>
</protein>
<feature type="region of interest" description="Disordered" evidence="1">
    <location>
        <begin position="97"/>
        <end position="122"/>
    </location>
</feature>
<name>A0A918NMH9_9ACTN</name>
<reference evidence="2" key="1">
    <citation type="journal article" date="2014" name="Int. J. Syst. Evol. Microbiol.">
        <title>Complete genome sequence of Corynebacterium casei LMG S-19264T (=DSM 44701T), isolated from a smear-ripened cheese.</title>
        <authorList>
            <consortium name="US DOE Joint Genome Institute (JGI-PGF)"/>
            <person name="Walter F."/>
            <person name="Albersmeier A."/>
            <person name="Kalinowski J."/>
            <person name="Ruckert C."/>
        </authorList>
    </citation>
    <scope>NUCLEOTIDE SEQUENCE</scope>
    <source>
        <strain evidence="2">JCM 4956</strain>
    </source>
</reference>
<gene>
    <name evidence="2" type="ORF">GCM10010515_55800</name>
</gene>
<evidence type="ECO:0000256" key="1">
    <source>
        <dbReference type="SAM" id="MobiDB-lite"/>
    </source>
</evidence>
<sequence length="214" mass="23094">MSHDQSPASASFEAAAALRAMAQAMRTAREAGHTSPDEPEQALAALLLLREVREHLAAWEPELIETARRAGASWTDLAHPLGVASRQAAERRYLRVRPGEAGATKEQRVQATRGRRAADRSVTSWAHDHAAALRQLAATITALPDLPVTAADALTALHTALGHNDPAQLLGPLADTGPHLRPAHPDLADRVRDVGRHTHEMRENEHRQRSSGGP</sequence>
<accession>A0A918NMH9</accession>
<dbReference type="AlphaFoldDB" id="A0A918NMH9"/>
<comment type="caution">
    <text evidence="2">The sequence shown here is derived from an EMBL/GenBank/DDBJ whole genome shotgun (WGS) entry which is preliminary data.</text>
</comment>
<feature type="region of interest" description="Disordered" evidence="1">
    <location>
        <begin position="191"/>
        <end position="214"/>
    </location>
</feature>